<evidence type="ECO:0000313" key="2">
    <source>
        <dbReference type="Proteomes" id="UP000828390"/>
    </source>
</evidence>
<protein>
    <submittedName>
        <fullName evidence="1">Uncharacterized protein</fullName>
    </submittedName>
</protein>
<proteinExistence type="predicted"/>
<reference evidence="1" key="1">
    <citation type="journal article" date="2019" name="bioRxiv">
        <title>The Genome of the Zebra Mussel, Dreissena polymorpha: A Resource for Invasive Species Research.</title>
        <authorList>
            <person name="McCartney M.A."/>
            <person name="Auch B."/>
            <person name="Kono T."/>
            <person name="Mallez S."/>
            <person name="Zhang Y."/>
            <person name="Obille A."/>
            <person name="Becker A."/>
            <person name="Abrahante J.E."/>
            <person name="Garbe J."/>
            <person name="Badalamenti J.P."/>
            <person name="Herman A."/>
            <person name="Mangelson H."/>
            <person name="Liachko I."/>
            <person name="Sullivan S."/>
            <person name="Sone E.D."/>
            <person name="Koren S."/>
            <person name="Silverstein K.A.T."/>
            <person name="Beckman K.B."/>
            <person name="Gohl D.M."/>
        </authorList>
    </citation>
    <scope>NUCLEOTIDE SEQUENCE</scope>
    <source>
        <strain evidence="1">Duluth1</strain>
        <tissue evidence="1">Whole animal</tissue>
    </source>
</reference>
<reference evidence="1" key="2">
    <citation type="submission" date="2020-11" db="EMBL/GenBank/DDBJ databases">
        <authorList>
            <person name="McCartney M.A."/>
            <person name="Auch B."/>
            <person name="Kono T."/>
            <person name="Mallez S."/>
            <person name="Becker A."/>
            <person name="Gohl D.M."/>
            <person name="Silverstein K.A.T."/>
            <person name="Koren S."/>
            <person name="Bechman K.B."/>
            <person name="Herman A."/>
            <person name="Abrahante J.E."/>
            <person name="Garbe J."/>
        </authorList>
    </citation>
    <scope>NUCLEOTIDE SEQUENCE</scope>
    <source>
        <strain evidence="1">Duluth1</strain>
        <tissue evidence="1">Whole animal</tissue>
    </source>
</reference>
<dbReference type="EMBL" id="JAIWYP010000004">
    <property type="protein sequence ID" value="KAH3842508.1"/>
    <property type="molecule type" value="Genomic_DNA"/>
</dbReference>
<keyword evidence="2" id="KW-1185">Reference proteome</keyword>
<dbReference type="Proteomes" id="UP000828390">
    <property type="component" value="Unassembled WGS sequence"/>
</dbReference>
<gene>
    <name evidence="1" type="ORF">DPMN_116004</name>
</gene>
<name>A0A9D4KMZ5_DREPO</name>
<comment type="caution">
    <text evidence="1">The sequence shown here is derived from an EMBL/GenBank/DDBJ whole genome shotgun (WGS) entry which is preliminary data.</text>
</comment>
<dbReference type="AlphaFoldDB" id="A0A9D4KMZ5"/>
<evidence type="ECO:0000313" key="1">
    <source>
        <dbReference type="EMBL" id="KAH3842508.1"/>
    </source>
</evidence>
<sequence length="112" mass="12947">MMSFKLDLAQELVGTARLRKRSAGRSQSENSENILRLDNISNLSAISEGNDHVWVVCNERHNRYKRKHLEATYSQNPFKRCKTTIKCSKCGKYLCCNTKNMCFTDFHTLVNV</sequence>
<organism evidence="1 2">
    <name type="scientific">Dreissena polymorpha</name>
    <name type="common">Zebra mussel</name>
    <name type="synonym">Mytilus polymorpha</name>
    <dbReference type="NCBI Taxonomy" id="45954"/>
    <lineage>
        <taxon>Eukaryota</taxon>
        <taxon>Metazoa</taxon>
        <taxon>Spiralia</taxon>
        <taxon>Lophotrochozoa</taxon>
        <taxon>Mollusca</taxon>
        <taxon>Bivalvia</taxon>
        <taxon>Autobranchia</taxon>
        <taxon>Heteroconchia</taxon>
        <taxon>Euheterodonta</taxon>
        <taxon>Imparidentia</taxon>
        <taxon>Neoheterodontei</taxon>
        <taxon>Myida</taxon>
        <taxon>Dreissenoidea</taxon>
        <taxon>Dreissenidae</taxon>
        <taxon>Dreissena</taxon>
    </lineage>
</organism>
<accession>A0A9D4KMZ5</accession>